<dbReference type="PROSITE" id="PS51257">
    <property type="entry name" value="PROKAR_LIPOPROTEIN"/>
    <property type="match status" value="1"/>
</dbReference>
<dbReference type="EMBL" id="JAGSGD010000001">
    <property type="protein sequence ID" value="MBR7621414.1"/>
    <property type="molecule type" value="Genomic_DNA"/>
</dbReference>
<dbReference type="InterPro" id="IPR007156">
    <property type="entry name" value="MamQ_LemA"/>
</dbReference>
<dbReference type="RefSeq" id="WP_215342562.1">
    <property type="nucleotide sequence ID" value="NZ_JAGSGD010000001.1"/>
</dbReference>
<evidence type="ECO:0000256" key="5">
    <source>
        <dbReference type="ARBA" id="ARBA00023136"/>
    </source>
</evidence>
<dbReference type="GO" id="GO:0016020">
    <property type="term" value="C:membrane"/>
    <property type="evidence" value="ECO:0007669"/>
    <property type="project" value="UniProtKB-SubCell"/>
</dbReference>
<dbReference type="AlphaFoldDB" id="A0A941D4B8"/>
<comment type="similarity">
    <text evidence="2">Belongs to the LemA family.</text>
</comment>
<evidence type="ECO:0000313" key="6">
    <source>
        <dbReference type="EMBL" id="MBR7621414.1"/>
    </source>
</evidence>
<comment type="subcellular location">
    <subcellularLocation>
        <location evidence="1">Membrane</location>
        <topology evidence="1">Single-pass membrane protein</topology>
    </subcellularLocation>
</comment>
<name>A0A941D4B8_9CAUL</name>
<dbReference type="Proteomes" id="UP000622580">
    <property type="component" value="Unassembled WGS sequence"/>
</dbReference>
<dbReference type="Pfam" id="PF04011">
    <property type="entry name" value="LemA"/>
    <property type="match status" value="1"/>
</dbReference>
<comment type="caution">
    <text evidence="6">The sequence shown here is derived from an EMBL/GenBank/DDBJ whole genome shotgun (WGS) entry which is preliminary data.</text>
</comment>
<reference evidence="6" key="1">
    <citation type="submission" date="2021-04" db="EMBL/GenBank/DDBJ databases">
        <title>Draft genome assembly of strain Phenylobacterium sp. 20VBR1 using MiniION and Illumina platforms.</title>
        <authorList>
            <person name="Thomas F.A."/>
            <person name="Krishnan K.P."/>
            <person name="Sinha R.K."/>
        </authorList>
    </citation>
    <scope>NUCLEOTIDE SEQUENCE</scope>
    <source>
        <strain evidence="6">20VBR1</strain>
    </source>
</reference>
<proteinExistence type="inferred from homology"/>
<gene>
    <name evidence="6" type="ORF">JKL49_18625</name>
</gene>
<evidence type="ECO:0000256" key="4">
    <source>
        <dbReference type="ARBA" id="ARBA00022989"/>
    </source>
</evidence>
<organism evidence="6 7">
    <name type="scientific">Phenylobacterium glaciei</name>
    <dbReference type="NCBI Taxonomy" id="2803784"/>
    <lineage>
        <taxon>Bacteria</taxon>
        <taxon>Pseudomonadati</taxon>
        <taxon>Pseudomonadota</taxon>
        <taxon>Alphaproteobacteria</taxon>
        <taxon>Caulobacterales</taxon>
        <taxon>Caulobacteraceae</taxon>
        <taxon>Phenylobacterium</taxon>
    </lineage>
</organism>
<evidence type="ECO:0000256" key="1">
    <source>
        <dbReference type="ARBA" id="ARBA00004167"/>
    </source>
</evidence>
<dbReference type="SUPFAM" id="SSF140478">
    <property type="entry name" value="LemA-like"/>
    <property type="match status" value="1"/>
</dbReference>
<sequence>MPALREPHTLSTLRNRLARAALLVLAPVLIVGCGINNIPTKEERAKAQWAEVQNQYQRRADLIPNLVETVKGYAAQEKSVLVAVTEARASATQVKVDASTLTNPAQFQQYAAAQDKLSGVLGRLMMIQESYPDLKSNQNFLALQSQLEGTENRITVSRRDYNEAVRDYNLEFRKFPNSFWASTVHSGSKPMVMFQANAAAQAAPSVSFSPTTAPAVSTLPAAPAQ</sequence>
<evidence type="ECO:0000256" key="3">
    <source>
        <dbReference type="ARBA" id="ARBA00022692"/>
    </source>
</evidence>
<accession>A0A941D4B8</accession>
<dbReference type="Gene3D" id="1.20.1440.20">
    <property type="entry name" value="LemA-like domain"/>
    <property type="match status" value="1"/>
</dbReference>
<keyword evidence="7" id="KW-1185">Reference proteome</keyword>
<dbReference type="PANTHER" id="PTHR34478:SF2">
    <property type="entry name" value="MEMBRANE PROTEIN"/>
    <property type="match status" value="1"/>
</dbReference>
<keyword evidence="5" id="KW-0472">Membrane</keyword>
<keyword evidence="3" id="KW-0812">Transmembrane</keyword>
<evidence type="ECO:0000313" key="7">
    <source>
        <dbReference type="Proteomes" id="UP000622580"/>
    </source>
</evidence>
<dbReference type="InterPro" id="IPR023353">
    <property type="entry name" value="LemA-like_dom_sf"/>
</dbReference>
<protein>
    <submittedName>
        <fullName evidence="6">LemA family protein</fullName>
    </submittedName>
</protein>
<dbReference type="PANTHER" id="PTHR34478">
    <property type="entry name" value="PROTEIN LEMA"/>
    <property type="match status" value="1"/>
</dbReference>
<evidence type="ECO:0000256" key="2">
    <source>
        <dbReference type="ARBA" id="ARBA00008854"/>
    </source>
</evidence>
<keyword evidence="4" id="KW-1133">Transmembrane helix</keyword>